<evidence type="ECO:0000313" key="2">
    <source>
        <dbReference type="Proteomes" id="UP000324222"/>
    </source>
</evidence>
<dbReference type="EMBL" id="VSRR010001560">
    <property type="protein sequence ID" value="MPC26145.1"/>
    <property type="molecule type" value="Genomic_DNA"/>
</dbReference>
<keyword evidence="2" id="KW-1185">Reference proteome</keyword>
<dbReference type="AlphaFoldDB" id="A0A5B7DXU3"/>
<protein>
    <submittedName>
        <fullName evidence="1">Uncharacterized protein</fullName>
    </submittedName>
</protein>
<name>A0A5B7DXU3_PORTR</name>
<organism evidence="1 2">
    <name type="scientific">Portunus trituberculatus</name>
    <name type="common">Swimming crab</name>
    <name type="synonym">Neptunus trituberculatus</name>
    <dbReference type="NCBI Taxonomy" id="210409"/>
    <lineage>
        <taxon>Eukaryota</taxon>
        <taxon>Metazoa</taxon>
        <taxon>Ecdysozoa</taxon>
        <taxon>Arthropoda</taxon>
        <taxon>Crustacea</taxon>
        <taxon>Multicrustacea</taxon>
        <taxon>Malacostraca</taxon>
        <taxon>Eumalacostraca</taxon>
        <taxon>Eucarida</taxon>
        <taxon>Decapoda</taxon>
        <taxon>Pleocyemata</taxon>
        <taxon>Brachyura</taxon>
        <taxon>Eubrachyura</taxon>
        <taxon>Portunoidea</taxon>
        <taxon>Portunidae</taxon>
        <taxon>Portuninae</taxon>
        <taxon>Portunus</taxon>
    </lineage>
</organism>
<sequence>MFSRGEVVFYRLEIRSKTTNVAEVNEEKVEGGVETFGLIPREQSDIGTFMVPSSEGPTEVLVRKQGQKS</sequence>
<reference evidence="1 2" key="1">
    <citation type="submission" date="2019-05" db="EMBL/GenBank/DDBJ databases">
        <title>Another draft genome of Portunus trituberculatus and its Hox gene families provides insights of decapod evolution.</title>
        <authorList>
            <person name="Jeong J.-H."/>
            <person name="Song I."/>
            <person name="Kim S."/>
            <person name="Choi T."/>
            <person name="Kim D."/>
            <person name="Ryu S."/>
            <person name="Kim W."/>
        </authorList>
    </citation>
    <scope>NUCLEOTIDE SEQUENCE [LARGE SCALE GENOMIC DNA]</scope>
    <source>
        <tissue evidence="1">Muscle</tissue>
    </source>
</reference>
<dbReference type="Proteomes" id="UP000324222">
    <property type="component" value="Unassembled WGS sequence"/>
</dbReference>
<accession>A0A5B7DXU3</accession>
<proteinExistence type="predicted"/>
<gene>
    <name evidence="1" type="ORF">E2C01_019276</name>
</gene>
<comment type="caution">
    <text evidence="1">The sequence shown here is derived from an EMBL/GenBank/DDBJ whole genome shotgun (WGS) entry which is preliminary data.</text>
</comment>
<evidence type="ECO:0000313" key="1">
    <source>
        <dbReference type="EMBL" id="MPC26145.1"/>
    </source>
</evidence>